<feature type="signal peptide" evidence="2">
    <location>
        <begin position="1"/>
        <end position="22"/>
    </location>
</feature>
<sequence length="143" mass="16047">MKISSFLSIAIIAFILISLVTTTEHPVNIINKCIISDVIPGVMFSETIGSIGENILVCIVIDVFDIFKGEEDFVWGTVEETSSNIFMGFMQQLLERNFGAGRELVKNIAMMIITRKLFLLVCWTFLGGKLAILISYENFREIS</sequence>
<name>A0A397SER5_9GLOM</name>
<gene>
    <name evidence="3" type="ORF">C1645_783512</name>
</gene>
<evidence type="ECO:0000256" key="2">
    <source>
        <dbReference type="SAM" id="SignalP"/>
    </source>
</evidence>
<keyword evidence="1" id="KW-0812">Transmembrane</keyword>
<dbReference type="AlphaFoldDB" id="A0A397SER5"/>
<proteinExistence type="predicted"/>
<keyword evidence="1" id="KW-0472">Membrane</keyword>
<protein>
    <submittedName>
        <fullName evidence="3">Uncharacterized protein</fullName>
    </submittedName>
</protein>
<keyword evidence="2" id="KW-0732">Signal</keyword>
<reference evidence="3 4" key="1">
    <citation type="submission" date="2018-06" db="EMBL/GenBank/DDBJ databases">
        <title>Comparative genomics reveals the genomic features of Rhizophagus irregularis, R. cerebriforme, R. diaphanum and Gigaspora rosea, and their symbiotic lifestyle signature.</title>
        <authorList>
            <person name="Morin E."/>
            <person name="San Clemente H."/>
            <person name="Chen E.C.H."/>
            <person name="De La Providencia I."/>
            <person name="Hainaut M."/>
            <person name="Kuo A."/>
            <person name="Kohler A."/>
            <person name="Murat C."/>
            <person name="Tang N."/>
            <person name="Roy S."/>
            <person name="Loubradou J."/>
            <person name="Henrissat B."/>
            <person name="Grigoriev I.V."/>
            <person name="Corradi N."/>
            <person name="Roux C."/>
            <person name="Martin F.M."/>
        </authorList>
    </citation>
    <scope>NUCLEOTIDE SEQUENCE [LARGE SCALE GENOMIC DNA]</scope>
    <source>
        <strain evidence="3 4">DAOM 227022</strain>
    </source>
</reference>
<feature type="transmembrane region" description="Helical" evidence="1">
    <location>
        <begin position="117"/>
        <end position="136"/>
    </location>
</feature>
<dbReference type="EMBL" id="QKYT01000471">
    <property type="protein sequence ID" value="RIA84740.1"/>
    <property type="molecule type" value="Genomic_DNA"/>
</dbReference>
<comment type="caution">
    <text evidence="3">The sequence shown here is derived from an EMBL/GenBank/DDBJ whole genome shotgun (WGS) entry which is preliminary data.</text>
</comment>
<keyword evidence="1" id="KW-1133">Transmembrane helix</keyword>
<organism evidence="3 4">
    <name type="scientific">Glomus cerebriforme</name>
    <dbReference type="NCBI Taxonomy" id="658196"/>
    <lineage>
        <taxon>Eukaryota</taxon>
        <taxon>Fungi</taxon>
        <taxon>Fungi incertae sedis</taxon>
        <taxon>Mucoromycota</taxon>
        <taxon>Glomeromycotina</taxon>
        <taxon>Glomeromycetes</taxon>
        <taxon>Glomerales</taxon>
        <taxon>Glomeraceae</taxon>
        <taxon>Glomus</taxon>
    </lineage>
</organism>
<evidence type="ECO:0000313" key="3">
    <source>
        <dbReference type="EMBL" id="RIA84740.1"/>
    </source>
</evidence>
<evidence type="ECO:0000313" key="4">
    <source>
        <dbReference type="Proteomes" id="UP000265703"/>
    </source>
</evidence>
<feature type="chain" id="PRO_5017327660" evidence="2">
    <location>
        <begin position="23"/>
        <end position="143"/>
    </location>
</feature>
<keyword evidence="4" id="KW-1185">Reference proteome</keyword>
<evidence type="ECO:0000256" key="1">
    <source>
        <dbReference type="SAM" id="Phobius"/>
    </source>
</evidence>
<dbReference type="Proteomes" id="UP000265703">
    <property type="component" value="Unassembled WGS sequence"/>
</dbReference>
<accession>A0A397SER5</accession>